<evidence type="ECO:0000313" key="2">
    <source>
        <dbReference type="EMBL" id="MFC3303714.1"/>
    </source>
</evidence>
<dbReference type="SUPFAM" id="SSF55298">
    <property type="entry name" value="YjgF-like"/>
    <property type="match status" value="1"/>
</dbReference>
<dbReference type="Gene3D" id="3.30.1330.40">
    <property type="entry name" value="RutC-like"/>
    <property type="match status" value="1"/>
</dbReference>
<keyword evidence="3" id="KW-1185">Reference proteome</keyword>
<evidence type="ECO:0000259" key="1">
    <source>
        <dbReference type="Pfam" id="PF14588"/>
    </source>
</evidence>
<name>A0ABV7ME26_9PROT</name>
<dbReference type="InterPro" id="IPR035959">
    <property type="entry name" value="RutC-like_sf"/>
</dbReference>
<dbReference type="PANTHER" id="PTHR43760">
    <property type="entry name" value="ENDORIBONUCLEASE-RELATED"/>
    <property type="match status" value="1"/>
</dbReference>
<dbReference type="Pfam" id="PF14588">
    <property type="entry name" value="YjgF_endoribonc"/>
    <property type="match status" value="1"/>
</dbReference>
<evidence type="ECO:0000313" key="3">
    <source>
        <dbReference type="Proteomes" id="UP001595607"/>
    </source>
</evidence>
<protein>
    <submittedName>
        <fullName evidence="2">RidA family protein</fullName>
    </submittedName>
</protein>
<organism evidence="2 3">
    <name type="scientific">Parvularcula lutaonensis</name>
    <dbReference type="NCBI Taxonomy" id="491923"/>
    <lineage>
        <taxon>Bacteria</taxon>
        <taxon>Pseudomonadati</taxon>
        <taxon>Pseudomonadota</taxon>
        <taxon>Alphaproteobacteria</taxon>
        <taxon>Parvularculales</taxon>
        <taxon>Parvularculaceae</taxon>
        <taxon>Parvularcula</taxon>
    </lineage>
</organism>
<proteinExistence type="predicted"/>
<reference evidence="3" key="1">
    <citation type="journal article" date="2019" name="Int. J. Syst. Evol. Microbiol.">
        <title>The Global Catalogue of Microorganisms (GCM) 10K type strain sequencing project: providing services to taxonomists for standard genome sequencing and annotation.</title>
        <authorList>
            <consortium name="The Broad Institute Genomics Platform"/>
            <consortium name="The Broad Institute Genome Sequencing Center for Infectious Disease"/>
            <person name="Wu L."/>
            <person name="Ma J."/>
        </authorList>
    </citation>
    <scope>NUCLEOTIDE SEQUENCE [LARGE SCALE GENOMIC DNA]</scope>
    <source>
        <strain evidence="3">KCTC 22245</strain>
    </source>
</reference>
<dbReference type="EMBL" id="JBHRVA010000003">
    <property type="protein sequence ID" value="MFC3303714.1"/>
    <property type="molecule type" value="Genomic_DNA"/>
</dbReference>
<gene>
    <name evidence="2" type="ORF">ACFONP_13355</name>
</gene>
<accession>A0ABV7ME26</accession>
<comment type="caution">
    <text evidence="2">The sequence shown here is derived from an EMBL/GenBank/DDBJ whole genome shotgun (WGS) entry which is preliminary data.</text>
</comment>
<dbReference type="CDD" id="cd02199">
    <property type="entry name" value="YjgF_YER057c_UK114_like_1"/>
    <property type="match status" value="1"/>
</dbReference>
<sequence>MTTVEEKLKRRGYELPEAAAPLASYVPFVKTRNLLFVSGQLPMLDGEITQGILGDTMSTEEGAKAAELCAVNIVAQLRKALDGDFGRIRDIVKLEGFVACTPSFTEHPEVINGASDLIAELFCSRGQHSRTAVGVSSLPRGAAVEVAAIVSID</sequence>
<feature type="domain" description="Endoribonuclease L-PSP/chorismate mutase-like" evidence="1">
    <location>
        <begin position="6"/>
        <end position="135"/>
    </location>
</feature>
<dbReference type="Proteomes" id="UP001595607">
    <property type="component" value="Unassembled WGS sequence"/>
</dbReference>
<dbReference type="RefSeq" id="WP_189576518.1">
    <property type="nucleotide sequence ID" value="NZ_BMXU01000002.1"/>
</dbReference>
<dbReference type="InterPro" id="IPR013813">
    <property type="entry name" value="Endoribo_LPSP/chorism_mut-like"/>
</dbReference>
<dbReference type="PANTHER" id="PTHR43760:SF1">
    <property type="entry name" value="ENDORIBONUCLEASE L-PSP_CHORISMATE MUTASE-LIKE DOMAIN-CONTAINING PROTEIN"/>
    <property type="match status" value="1"/>
</dbReference>